<evidence type="ECO:0000256" key="6">
    <source>
        <dbReference type="ARBA" id="ARBA00023002"/>
    </source>
</evidence>
<keyword evidence="3" id="KW-0285">Flavoprotein</keyword>
<dbReference type="SUPFAM" id="SSF51395">
    <property type="entry name" value="FMN-linked oxidoreductases"/>
    <property type="match status" value="1"/>
</dbReference>
<evidence type="ECO:0000259" key="7">
    <source>
        <dbReference type="Pfam" id="PF01180"/>
    </source>
</evidence>
<dbReference type="Pfam" id="PF01180">
    <property type="entry name" value="DHO_dh"/>
    <property type="match status" value="1"/>
</dbReference>
<proteinExistence type="predicted"/>
<evidence type="ECO:0000256" key="2">
    <source>
        <dbReference type="ARBA" id="ARBA00004725"/>
    </source>
</evidence>
<dbReference type="InterPro" id="IPR005720">
    <property type="entry name" value="Dihydroorotate_DH_cat"/>
</dbReference>
<dbReference type="Proteomes" id="UP000236728">
    <property type="component" value="Unassembled WGS sequence"/>
</dbReference>
<dbReference type="PANTHER" id="PTHR48109">
    <property type="entry name" value="DIHYDROOROTATE DEHYDROGENASE (QUINONE), MITOCHONDRIAL-RELATED"/>
    <property type="match status" value="1"/>
</dbReference>
<dbReference type="OrthoDB" id="9794954at2"/>
<dbReference type="EMBL" id="FNVA01000003">
    <property type="protein sequence ID" value="SEG23099.1"/>
    <property type="molecule type" value="Genomic_DNA"/>
</dbReference>
<feature type="domain" description="Dihydroorotate dehydrogenase catalytic" evidence="7">
    <location>
        <begin position="149"/>
        <end position="346"/>
    </location>
</feature>
<keyword evidence="5" id="KW-0665">Pyrimidine biosynthesis</keyword>
<comment type="cofactor">
    <cofactor evidence="1">
        <name>FMN</name>
        <dbReference type="ChEBI" id="CHEBI:58210"/>
    </cofactor>
</comment>
<dbReference type="GO" id="GO:0004152">
    <property type="term" value="F:dihydroorotate dehydrogenase activity"/>
    <property type="evidence" value="ECO:0007669"/>
    <property type="project" value="TreeGrafter"/>
</dbReference>
<keyword evidence="4" id="KW-0288">FMN</keyword>
<dbReference type="RefSeq" id="WP_103933162.1">
    <property type="nucleotide sequence ID" value="NZ_FNVA01000003.1"/>
</dbReference>
<evidence type="ECO:0000313" key="8">
    <source>
        <dbReference type="EMBL" id="SEG23099.1"/>
    </source>
</evidence>
<keyword evidence="6" id="KW-0560">Oxidoreductase</keyword>
<keyword evidence="9" id="KW-1185">Reference proteome</keyword>
<dbReference type="GO" id="GO:0006221">
    <property type="term" value="P:pyrimidine nucleotide biosynthetic process"/>
    <property type="evidence" value="ECO:0007669"/>
    <property type="project" value="UniProtKB-KW"/>
</dbReference>
<evidence type="ECO:0000256" key="5">
    <source>
        <dbReference type="ARBA" id="ARBA00022975"/>
    </source>
</evidence>
<evidence type="ECO:0000256" key="1">
    <source>
        <dbReference type="ARBA" id="ARBA00001917"/>
    </source>
</evidence>
<accession>A0A1H5YG70</accession>
<reference evidence="8 9" key="1">
    <citation type="submission" date="2016-10" db="EMBL/GenBank/DDBJ databases">
        <authorList>
            <person name="de Groot N.N."/>
        </authorList>
    </citation>
    <scope>NUCLEOTIDE SEQUENCE [LARGE SCALE GENOMIC DNA]</scope>
    <source>
        <strain evidence="8 9">DSM 22489</strain>
    </source>
</reference>
<dbReference type="AlphaFoldDB" id="A0A1H5YG70"/>
<evidence type="ECO:0000256" key="4">
    <source>
        <dbReference type="ARBA" id="ARBA00022643"/>
    </source>
</evidence>
<dbReference type="InterPro" id="IPR050074">
    <property type="entry name" value="DHO_dehydrogenase"/>
</dbReference>
<evidence type="ECO:0000313" key="9">
    <source>
        <dbReference type="Proteomes" id="UP000236728"/>
    </source>
</evidence>
<organism evidence="8 9">
    <name type="scientific">Bryocella elongata</name>
    <dbReference type="NCBI Taxonomy" id="863522"/>
    <lineage>
        <taxon>Bacteria</taxon>
        <taxon>Pseudomonadati</taxon>
        <taxon>Acidobacteriota</taxon>
        <taxon>Terriglobia</taxon>
        <taxon>Terriglobales</taxon>
        <taxon>Acidobacteriaceae</taxon>
        <taxon>Bryocella</taxon>
    </lineage>
</organism>
<dbReference type="PANTHER" id="PTHR48109:SF1">
    <property type="entry name" value="DIHYDROOROTATE DEHYDROGENASE (FUMARATE)"/>
    <property type="match status" value="1"/>
</dbReference>
<evidence type="ECO:0000256" key="3">
    <source>
        <dbReference type="ARBA" id="ARBA00022630"/>
    </source>
</evidence>
<protein>
    <submittedName>
        <fullName evidence="8">Dihydroorotate dehydrogenase</fullName>
    </submittedName>
</protein>
<dbReference type="InterPro" id="IPR013785">
    <property type="entry name" value="Aldolase_TIM"/>
</dbReference>
<dbReference type="GO" id="GO:0006207">
    <property type="term" value="P:'de novo' pyrimidine nucleobase biosynthetic process"/>
    <property type="evidence" value="ECO:0007669"/>
    <property type="project" value="TreeGrafter"/>
</dbReference>
<gene>
    <name evidence="8" type="ORF">SAMN05421819_2298</name>
</gene>
<dbReference type="Gene3D" id="3.20.20.70">
    <property type="entry name" value="Aldolase class I"/>
    <property type="match status" value="1"/>
</dbReference>
<sequence>MLCEPFYDPARSYLENFDHGPFGGFADGATHVDAGEPEAAFLGHKVYLPIGIPAGPLLNGNFVRAALDKGFDLPVYKTVRTRRYASHAWPNVLAVHPEGDLKATRETLVADENYTSPISITNSFGVPSFDPEYWQPDMAAAVAHARPGQVVVASFQGTKSDSGGVEAYIEDYRVGARLVKETGAKICEVNFSCPNEGTSNLLCFDIPRAATIAAAIKEVFGDDVKLVTKMAYFADQEQLASYVREVGSIVDGVSAINTISAEIVDANGRQALPGEGRLMSGVCGASIKWAGLEMTARLKALREEMNLNFAIVGVGGVLNAADFEAYRHAGADAVMSATGAMWNPQLAIQIKMAQREERA</sequence>
<name>A0A1H5YG70_9BACT</name>
<dbReference type="GO" id="GO:0005737">
    <property type="term" value="C:cytoplasm"/>
    <property type="evidence" value="ECO:0007669"/>
    <property type="project" value="InterPro"/>
</dbReference>
<comment type="pathway">
    <text evidence="2">Pyrimidine metabolism; UMP biosynthesis via de novo pathway.</text>
</comment>